<dbReference type="InterPro" id="IPR002560">
    <property type="entry name" value="Transposase_DDE"/>
</dbReference>
<dbReference type="Proteomes" id="UP001232001">
    <property type="component" value="Chromosome"/>
</dbReference>
<dbReference type="PANTHER" id="PTHR33498">
    <property type="entry name" value="TRANSPOSASE FOR INSERTION SEQUENCE ELEMENT IS1557"/>
    <property type="match status" value="1"/>
</dbReference>
<keyword evidence="3" id="KW-1185">Reference proteome</keyword>
<accession>A0ABY8L6N4</accession>
<evidence type="ECO:0000313" key="2">
    <source>
        <dbReference type="EMBL" id="WGH77052.1"/>
    </source>
</evidence>
<dbReference type="EMBL" id="CP122539">
    <property type="protein sequence ID" value="WGH77052.1"/>
    <property type="molecule type" value="Genomic_DNA"/>
</dbReference>
<sequence>MPLEQRKQVKEITLDMANNMNLVAKICFPNARIVTDRFHVVKLATEALQHVRVQHRWKAIEDENEAIEAAKKEGKKYKPILLSNGDTKKQLLARNRDILAKKKNDWTQNQKQRAELLFNLYPNIERAYKHTLEFRDIYEEKEKVKAKQQFEL</sequence>
<reference evidence="2 3" key="1">
    <citation type="submission" date="2023-04" db="EMBL/GenBank/DDBJ databases">
        <title>Tenacibaculum tangerinum sp. nov., isolated from sea tidal flat of South Korea.</title>
        <authorList>
            <person name="Lee S.H."/>
            <person name="Kim J.-J."/>
        </authorList>
    </citation>
    <scope>NUCLEOTIDE SEQUENCE [LARGE SCALE GENOMIC DNA]</scope>
    <source>
        <strain evidence="2 3">GRR-S3-23</strain>
    </source>
</reference>
<dbReference type="PANTHER" id="PTHR33498:SF1">
    <property type="entry name" value="TRANSPOSASE FOR INSERTION SEQUENCE ELEMENT IS1557"/>
    <property type="match status" value="1"/>
</dbReference>
<proteinExistence type="predicted"/>
<dbReference type="Pfam" id="PF01610">
    <property type="entry name" value="DDE_Tnp_ISL3"/>
    <property type="match status" value="1"/>
</dbReference>
<organism evidence="2 3">
    <name type="scientific">Tenacibaculum tangerinum</name>
    <dbReference type="NCBI Taxonomy" id="3038772"/>
    <lineage>
        <taxon>Bacteria</taxon>
        <taxon>Pseudomonadati</taxon>
        <taxon>Bacteroidota</taxon>
        <taxon>Flavobacteriia</taxon>
        <taxon>Flavobacteriales</taxon>
        <taxon>Flavobacteriaceae</taxon>
        <taxon>Tenacibaculum</taxon>
    </lineage>
</organism>
<dbReference type="InterPro" id="IPR047951">
    <property type="entry name" value="Transpos_ISL3"/>
</dbReference>
<gene>
    <name evidence="2" type="ORF">P8625_03870</name>
</gene>
<name>A0ABY8L6N4_9FLAO</name>
<evidence type="ECO:0000259" key="1">
    <source>
        <dbReference type="Pfam" id="PF01610"/>
    </source>
</evidence>
<feature type="domain" description="Transposase IS204/IS1001/IS1096/IS1165 DDE" evidence="1">
    <location>
        <begin position="4"/>
        <end position="150"/>
    </location>
</feature>
<protein>
    <submittedName>
        <fullName evidence="2">Transposase</fullName>
    </submittedName>
</protein>
<evidence type="ECO:0000313" key="3">
    <source>
        <dbReference type="Proteomes" id="UP001232001"/>
    </source>
</evidence>